<protein>
    <submittedName>
        <fullName evidence="2">Uncharacterized protein</fullName>
    </submittedName>
</protein>
<dbReference type="AlphaFoldDB" id="X6LSK7"/>
<organism evidence="2 3">
    <name type="scientific">Reticulomyxa filosa</name>
    <dbReference type="NCBI Taxonomy" id="46433"/>
    <lineage>
        <taxon>Eukaryota</taxon>
        <taxon>Sar</taxon>
        <taxon>Rhizaria</taxon>
        <taxon>Retaria</taxon>
        <taxon>Foraminifera</taxon>
        <taxon>Monothalamids</taxon>
        <taxon>Reticulomyxidae</taxon>
        <taxon>Reticulomyxa</taxon>
    </lineage>
</organism>
<reference evidence="2 3" key="1">
    <citation type="journal article" date="2013" name="Curr. Biol.">
        <title>The Genome of the Foraminiferan Reticulomyxa filosa.</title>
        <authorList>
            <person name="Glockner G."/>
            <person name="Hulsmann N."/>
            <person name="Schleicher M."/>
            <person name="Noegel A.A."/>
            <person name="Eichinger L."/>
            <person name="Gallinger C."/>
            <person name="Pawlowski J."/>
            <person name="Sierra R."/>
            <person name="Euteneuer U."/>
            <person name="Pillet L."/>
            <person name="Moustafa A."/>
            <person name="Platzer M."/>
            <person name="Groth M."/>
            <person name="Szafranski K."/>
            <person name="Schliwa M."/>
        </authorList>
    </citation>
    <scope>NUCLEOTIDE SEQUENCE [LARGE SCALE GENOMIC DNA]</scope>
</reference>
<feature type="compositionally biased region" description="Low complexity" evidence="1">
    <location>
        <begin position="94"/>
        <end position="103"/>
    </location>
</feature>
<dbReference type="Proteomes" id="UP000023152">
    <property type="component" value="Unassembled WGS sequence"/>
</dbReference>
<name>X6LSK7_RETFI</name>
<evidence type="ECO:0000313" key="3">
    <source>
        <dbReference type="Proteomes" id="UP000023152"/>
    </source>
</evidence>
<evidence type="ECO:0000256" key="1">
    <source>
        <dbReference type="SAM" id="MobiDB-lite"/>
    </source>
</evidence>
<sequence>KVYIFEVFFIQSNSFGKFIFMKKNKICFFDRTNNKELRKSLFNLFFIVFNCPFVDHKLYQKKHFIYKMNLEGLFVFLNVQVIYKINRKMYSKSSRSSTSQIQQSHDRKTKKNRSNTLMQRITGKLYSSFSSFPDDPRKAHFWLHMAHQKEHLQPCLGGMLGVRLICFGDNKTKTKEEETWYLGIWSWESQKYEVMNCQWYWTCSQVILIALKQKGVIHI</sequence>
<feature type="non-terminal residue" evidence="2">
    <location>
        <position position="1"/>
    </location>
</feature>
<evidence type="ECO:0000313" key="2">
    <source>
        <dbReference type="EMBL" id="ETO04356.1"/>
    </source>
</evidence>
<dbReference type="EMBL" id="ASPP01029461">
    <property type="protein sequence ID" value="ETO04356.1"/>
    <property type="molecule type" value="Genomic_DNA"/>
</dbReference>
<comment type="caution">
    <text evidence="2">The sequence shown here is derived from an EMBL/GenBank/DDBJ whole genome shotgun (WGS) entry which is preliminary data.</text>
</comment>
<feature type="region of interest" description="Disordered" evidence="1">
    <location>
        <begin position="94"/>
        <end position="113"/>
    </location>
</feature>
<proteinExistence type="predicted"/>
<keyword evidence="3" id="KW-1185">Reference proteome</keyword>
<accession>X6LSK7</accession>
<gene>
    <name evidence="2" type="ORF">RFI_33041</name>
</gene>